<name>A0A9W4TNB0_9PROT</name>
<evidence type="ECO:0000313" key="5">
    <source>
        <dbReference type="Proteomes" id="UP001154259"/>
    </source>
</evidence>
<dbReference type="EMBL" id="CAMXCM010000004">
    <property type="protein sequence ID" value="CAI3948720.1"/>
    <property type="molecule type" value="Genomic_DNA"/>
</dbReference>
<keyword evidence="1" id="KW-0732">Signal</keyword>
<comment type="caution">
    <text evidence="2">The sequence shown here is derived from an EMBL/GenBank/DDBJ whole genome shotgun (WGS) entry which is preliminary data.</text>
</comment>
<gene>
    <name evidence="3" type="ORF">R53529_LOCUS1595</name>
    <name evidence="2" type="ORF">R53530_LOCUS1689</name>
</gene>
<evidence type="ECO:0000313" key="2">
    <source>
        <dbReference type="EMBL" id="CAI3948720.1"/>
    </source>
</evidence>
<evidence type="ECO:0000313" key="3">
    <source>
        <dbReference type="EMBL" id="CAI3949210.1"/>
    </source>
</evidence>
<reference evidence="2" key="1">
    <citation type="submission" date="2022-10" db="EMBL/GenBank/DDBJ databases">
        <authorList>
            <person name="Botero Cardona J."/>
        </authorList>
    </citation>
    <scope>NUCLEOTIDE SEQUENCE</scope>
    <source>
        <strain evidence="2">LMG 31819</strain>
        <strain evidence="3">R-53529</strain>
    </source>
</reference>
<proteinExistence type="predicted"/>
<dbReference type="Proteomes" id="UP001154255">
    <property type="component" value="Unassembled WGS sequence"/>
</dbReference>
<evidence type="ECO:0000313" key="4">
    <source>
        <dbReference type="Proteomes" id="UP001154255"/>
    </source>
</evidence>
<dbReference type="RefSeq" id="WP_271790026.1">
    <property type="nucleotide sequence ID" value="NZ_CAMXCJ010000009.1"/>
</dbReference>
<protein>
    <recommendedName>
        <fullName evidence="6">DUF1254 domain-containing protein</fullName>
    </recommendedName>
</protein>
<dbReference type="Proteomes" id="UP001154259">
    <property type="component" value="Unassembled WGS sequence"/>
</dbReference>
<evidence type="ECO:0000256" key="1">
    <source>
        <dbReference type="SAM" id="SignalP"/>
    </source>
</evidence>
<sequence length="196" mass="22347">MVHSLIHRWKIVGILLASFVTCSAFSVSAHAVSSSPSDSQMQNGAISPLSYPKYGEWRYNPQSNPPTLMWWNTRMDMVPVLYISFLPDRIVLDAVTPVWPDTGIIFYIKDKSEKLGFNLTLDHKTNKNCFYRATIYGQDRQAFLNDLVTSRKARLITPSSYSQSLSLRHVYQAMQLMLSSHPDLRLTLPAPTKYSK</sequence>
<evidence type="ECO:0008006" key="6">
    <source>
        <dbReference type="Google" id="ProtNLM"/>
    </source>
</evidence>
<accession>A0A9W4TNB0</accession>
<feature type="signal peptide" evidence="1">
    <location>
        <begin position="1"/>
        <end position="31"/>
    </location>
</feature>
<dbReference type="AlphaFoldDB" id="A0A9W4TNB0"/>
<feature type="chain" id="PRO_5040992819" description="DUF1254 domain-containing protein" evidence="1">
    <location>
        <begin position="32"/>
        <end position="196"/>
    </location>
</feature>
<dbReference type="EMBL" id="CAMXCS010000003">
    <property type="protein sequence ID" value="CAI3949210.1"/>
    <property type="molecule type" value="Genomic_DNA"/>
</dbReference>
<organism evidence="2 4">
    <name type="scientific">Commensalibacter communis</name>
    <dbReference type="NCBI Taxonomy" id="2972786"/>
    <lineage>
        <taxon>Bacteria</taxon>
        <taxon>Pseudomonadati</taxon>
        <taxon>Pseudomonadota</taxon>
        <taxon>Alphaproteobacteria</taxon>
        <taxon>Acetobacterales</taxon>
        <taxon>Acetobacteraceae</taxon>
    </lineage>
</organism>
<keyword evidence="5" id="KW-1185">Reference proteome</keyword>